<dbReference type="GO" id="GO:0032266">
    <property type="term" value="F:phosphatidylinositol-3-phosphate binding"/>
    <property type="evidence" value="ECO:0007669"/>
    <property type="project" value="InterPro"/>
</dbReference>
<dbReference type="SMART" id="SM00312">
    <property type="entry name" value="PX"/>
    <property type="match status" value="1"/>
</dbReference>
<keyword evidence="3" id="KW-0472">Membrane</keyword>
<accession>A0A8J5QVG3</accession>
<feature type="domain" description="PX" evidence="4">
    <location>
        <begin position="48"/>
        <end position="165"/>
    </location>
</feature>
<evidence type="ECO:0000256" key="2">
    <source>
        <dbReference type="ARBA" id="ARBA00022753"/>
    </source>
</evidence>
<gene>
    <name evidence="5" type="ORF">J8A68_000676</name>
</gene>
<evidence type="ECO:0000259" key="4">
    <source>
        <dbReference type="PROSITE" id="PS50195"/>
    </source>
</evidence>
<evidence type="ECO:0000313" key="6">
    <source>
        <dbReference type="Proteomes" id="UP000694255"/>
    </source>
</evidence>
<comment type="caution">
    <text evidence="5">The sequence shown here is derived from an EMBL/GenBank/DDBJ whole genome shotgun (WGS) entry which is preliminary data.</text>
</comment>
<dbReference type="InterPro" id="IPR001683">
    <property type="entry name" value="PX_dom"/>
</dbReference>
<dbReference type="InterPro" id="IPR037917">
    <property type="entry name" value="Ypt35_PX"/>
</dbReference>
<reference evidence="5 6" key="1">
    <citation type="journal article" date="2021" name="DNA Res.">
        <title>Genome analysis of Candida subhashii reveals its hybrid nature and dual mitochondrial genome conformations.</title>
        <authorList>
            <person name="Mixao V."/>
            <person name="Hegedusova E."/>
            <person name="Saus E."/>
            <person name="Pryszcz L.P."/>
            <person name="Cillingova A."/>
            <person name="Nosek J."/>
            <person name="Gabaldon T."/>
        </authorList>
    </citation>
    <scope>NUCLEOTIDE SEQUENCE [LARGE SCALE GENOMIC DNA]</scope>
    <source>
        <strain evidence="5 6">CBS 10753</strain>
    </source>
</reference>
<dbReference type="AlphaFoldDB" id="A0A8J5QVG3"/>
<evidence type="ECO:0000256" key="3">
    <source>
        <dbReference type="ARBA" id="ARBA00023136"/>
    </source>
</evidence>
<dbReference type="GO" id="GO:0010008">
    <property type="term" value="C:endosome membrane"/>
    <property type="evidence" value="ECO:0007669"/>
    <property type="project" value="UniProtKB-SubCell"/>
</dbReference>
<dbReference type="Pfam" id="PF00787">
    <property type="entry name" value="PX"/>
    <property type="match status" value="1"/>
</dbReference>
<name>A0A8J5QVG3_9ASCO</name>
<keyword evidence="2" id="KW-0967">Endosome</keyword>
<organism evidence="5 6">
    <name type="scientific">[Candida] subhashii</name>
    <dbReference type="NCBI Taxonomy" id="561895"/>
    <lineage>
        <taxon>Eukaryota</taxon>
        <taxon>Fungi</taxon>
        <taxon>Dikarya</taxon>
        <taxon>Ascomycota</taxon>
        <taxon>Saccharomycotina</taxon>
        <taxon>Pichiomycetes</taxon>
        <taxon>Debaryomycetaceae</taxon>
        <taxon>Spathaspora</taxon>
    </lineage>
</organism>
<dbReference type="OrthoDB" id="10254720at2759"/>
<protein>
    <submittedName>
        <fullName evidence="5">YPT35</fullName>
    </submittedName>
</protein>
<evidence type="ECO:0000313" key="5">
    <source>
        <dbReference type="EMBL" id="KAG7665850.1"/>
    </source>
</evidence>
<dbReference type="Proteomes" id="UP000694255">
    <property type="component" value="Unassembled WGS sequence"/>
</dbReference>
<sequence>MSRNKSDSVSKLNKILPVPIELHNGEEIESSNPHSNHPHNHNNKLSHITDVIVGENHSITGESGSPYMVWSIKITLDDSIYSSILIYKRYREIHKLRHDLADYFKDDPGVMIPPLPPKDSLSLDRLFESKNWLEERRKGLQWFMSNVLLDPVFQGCPIVKEFMSK</sequence>
<dbReference type="PROSITE" id="PS50195">
    <property type="entry name" value="PX"/>
    <property type="match status" value="1"/>
</dbReference>
<evidence type="ECO:0000256" key="1">
    <source>
        <dbReference type="ARBA" id="ARBA00004481"/>
    </source>
</evidence>
<proteinExistence type="predicted"/>
<dbReference type="GeneID" id="73467477"/>
<dbReference type="EMBL" id="JAGSYN010000046">
    <property type="protein sequence ID" value="KAG7665850.1"/>
    <property type="molecule type" value="Genomic_DNA"/>
</dbReference>
<comment type="subcellular location">
    <subcellularLocation>
        <location evidence="1">Endosome membrane</location>
        <topology evidence="1">Peripheral membrane protein</topology>
    </subcellularLocation>
</comment>
<keyword evidence="6" id="KW-1185">Reference proteome</keyword>
<dbReference type="RefSeq" id="XP_049266082.1">
    <property type="nucleotide sequence ID" value="XM_049410376.1"/>
</dbReference>
<dbReference type="CDD" id="cd07280">
    <property type="entry name" value="PX_YPT35"/>
    <property type="match status" value="1"/>
</dbReference>